<dbReference type="EMBL" id="JAGKQM010000003">
    <property type="protein sequence ID" value="KAH0936474.1"/>
    <property type="molecule type" value="Genomic_DNA"/>
</dbReference>
<keyword evidence="2" id="KW-1185">Reference proteome</keyword>
<accession>A0ABQ8E4D9</accession>
<evidence type="ECO:0000313" key="2">
    <source>
        <dbReference type="Proteomes" id="UP000824890"/>
    </source>
</evidence>
<dbReference type="Proteomes" id="UP000824890">
    <property type="component" value="Unassembled WGS sequence"/>
</dbReference>
<evidence type="ECO:0000313" key="1">
    <source>
        <dbReference type="EMBL" id="KAH0936474.1"/>
    </source>
</evidence>
<proteinExistence type="predicted"/>
<name>A0ABQ8E4D9_BRANA</name>
<gene>
    <name evidence="1" type="ORF">HID58_013591</name>
</gene>
<sequence>MKVKLRICLGTFSEVKFRSSIVIRRVKTAGWKWEENKQIRFYKVEANHQEINESIEKEWNVLHPPRN</sequence>
<organism evidence="1 2">
    <name type="scientific">Brassica napus</name>
    <name type="common">Rape</name>
    <dbReference type="NCBI Taxonomy" id="3708"/>
    <lineage>
        <taxon>Eukaryota</taxon>
        <taxon>Viridiplantae</taxon>
        <taxon>Streptophyta</taxon>
        <taxon>Embryophyta</taxon>
        <taxon>Tracheophyta</taxon>
        <taxon>Spermatophyta</taxon>
        <taxon>Magnoliopsida</taxon>
        <taxon>eudicotyledons</taxon>
        <taxon>Gunneridae</taxon>
        <taxon>Pentapetalae</taxon>
        <taxon>rosids</taxon>
        <taxon>malvids</taxon>
        <taxon>Brassicales</taxon>
        <taxon>Brassicaceae</taxon>
        <taxon>Brassiceae</taxon>
        <taxon>Brassica</taxon>
    </lineage>
</organism>
<reference evidence="1 2" key="1">
    <citation type="submission" date="2021-05" db="EMBL/GenBank/DDBJ databases">
        <title>Genome Assembly of Synthetic Allotetraploid Brassica napus Reveals Homoeologous Exchanges between Subgenomes.</title>
        <authorList>
            <person name="Davis J.T."/>
        </authorList>
    </citation>
    <scope>NUCLEOTIDE SEQUENCE [LARGE SCALE GENOMIC DNA]</scope>
    <source>
        <strain evidence="2">cv. Da-Ae</strain>
        <tissue evidence="1">Seedling</tissue>
    </source>
</reference>
<comment type="caution">
    <text evidence="1">The sequence shown here is derived from an EMBL/GenBank/DDBJ whole genome shotgun (WGS) entry which is preliminary data.</text>
</comment>
<protein>
    <submittedName>
        <fullName evidence="1">Uncharacterized protein</fullName>
    </submittedName>
</protein>
<feature type="non-terminal residue" evidence="1">
    <location>
        <position position="67"/>
    </location>
</feature>